<keyword evidence="6 7" id="KW-0539">Nucleus</keyword>
<dbReference type="PANTHER" id="PTHR11267">
    <property type="entry name" value="T-BOX PROTEIN-RELATED"/>
    <property type="match status" value="1"/>
</dbReference>
<dbReference type="GO" id="GO:0000978">
    <property type="term" value="F:RNA polymerase II cis-regulatory region sequence-specific DNA binding"/>
    <property type="evidence" value="ECO:0007669"/>
    <property type="project" value="InterPro"/>
</dbReference>
<feature type="domain" description="T-box" evidence="10">
    <location>
        <begin position="136"/>
        <end position="317"/>
    </location>
</feature>
<feature type="compositionally biased region" description="Polar residues" evidence="9">
    <location>
        <begin position="380"/>
        <end position="392"/>
    </location>
</feature>
<accession>A0A4U5VGA4</accession>
<dbReference type="InterPro" id="IPR000232">
    <property type="entry name" value="HSF_DNA-bd"/>
</dbReference>
<dbReference type="InterPro" id="IPR032060">
    <property type="entry name" value="MGA_dom"/>
</dbReference>
<feature type="region of interest" description="Disordered" evidence="9">
    <location>
        <begin position="360"/>
        <end position="401"/>
    </location>
</feature>
<feature type="compositionally biased region" description="Basic and acidic residues" evidence="9">
    <location>
        <begin position="965"/>
        <end position="974"/>
    </location>
</feature>
<organism evidence="11 12">
    <name type="scientific">Collichthys lucidus</name>
    <name type="common">Big head croaker</name>
    <name type="synonym">Sciaena lucida</name>
    <dbReference type="NCBI Taxonomy" id="240159"/>
    <lineage>
        <taxon>Eukaryota</taxon>
        <taxon>Metazoa</taxon>
        <taxon>Chordata</taxon>
        <taxon>Craniata</taxon>
        <taxon>Vertebrata</taxon>
        <taxon>Euteleostomi</taxon>
        <taxon>Actinopterygii</taxon>
        <taxon>Neopterygii</taxon>
        <taxon>Teleostei</taxon>
        <taxon>Neoteleostei</taxon>
        <taxon>Acanthomorphata</taxon>
        <taxon>Eupercaria</taxon>
        <taxon>Sciaenidae</taxon>
        <taxon>Collichthys</taxon>
    </lineage>
</organism>
<keyword evidence="4 7" id="KW-0238">DNA-binding</keyword>
<feature type="compositionally biased region" description="Basic and acidic residues" evidence="9">
    <location>
        <begin position="1664"/>
        <end position="1675"/>
    </location>
</feature>
<dbReference type="PRINTS" id="PR00937">
    <property type="entry name" value="TBOX"/>
</dbReference>
<dbReference type="STRING" id="240159.A0A4U5VGA4"/>
<dbReference type="Proteomes" id="UP000298787">
    <property type="component" value="Chromosome 18"/>
</dbReference>
<dbReference type="GO" id="GO:0005634">
    <property type="term" value="C:nucleus"/>
    <property type="evidence" value="ECO:0007669"/>
    <property type="project" value="UniProtKB-SubCell"/>
</dbReference>
<feature type="region of interest" description="Disordered" evidence="9">
    <location>
        <begin position="1284"/>
        <end position="1316"/>
    </location>
</feature>
<evidence type="ECO:0000256" key="9">
    <source>
        <dbReference type="SAM" id="MobiDB-lite"/>
    </source>
</evidence>
<evidence type="ECO:0000259" key="10">
    <source>
        <dbReference type="PROSITE" id="PS50252"/>
    </source>
</evidence>
<feature type="region of interest" description="Disordered" evidence="9">
    <location>
        <begin position="429"/>
        <end position="479"/>
    </location>
</feature>
<dbReference type="GO" id="GO:0001708">
    <property type="term" value="P:cell fate specification"/>
    <property type="evidence" value="ECO:0007669"/>
    <property type="project" value="TreeGrafter"/>
</dbReference>
<proteinExistence type="inferred from homology"/>
<dbReference type="InterPro" id="IPR046360">
    <property type="entry name" value="T-box_DNA-bd"/>
</dbReference>
<feature type="compositionally biased region" description="Polar residues" evidence="9">
    <location>
        <begin position="1465"/>
        <end position="1481"/>
    </location>
</feature>
<evidence type="ECO:0000256" key="5">
    <source>
        <dbReference type="ARBA" id="ARBA00023163"/>
    </source>
</evidence>
<keyword evidence="5" id="KW-0804">Transcription</keyword>
<evidence type="ECO:0000256" key="4">
    <source>
        <dbReference type="ARBA" id="ARBA00023125"/>
    </source>
</evidence>
<dbReference type="InterPro" id="IPR001699">
    <property type="entry name" value="TF_T-box"/>
</dbReference>
<dbReference type="InterPro" id="IPR036388">
    <property type="entry name" value="WH-like_DNA-bd_sf"/>
</dbReference>
<dbReference type="FunFam" id="2.60.40.820:FF:000009">
    <property type="entry name" value="MAX gene-associated protein isoform X1"/>
    <property type="match status" value="1"/>
</dbReference>
<dbReference type="InterPro" id="IPR008967">
    <property type="entry name" value="p53-like_TF_DNA-bd_sf"/>
</dbReference>
<feature type="region of interest" description="Disordered" evidence="9">
    <location>
        <begin position="513"/>
        <end position="538"/>
    </location>
</feature>
<protein>
    <submittedName>
        <fullName evidence="11">MAX gene-associated protein</fullName>
    </submittedName>
</protein>
<comment type="subcellular location">
    <subcellularLocation>
        <location evidence="1 7">Nucleus</location>
    </subcellularLocation>
</comment>
<dbReference type="CDD" id="cd20195">
    <property type="entry name" value="T-box_MGA-like"/>
    <property type="match status" value="1"/>
</dbReference>
<dbReference type="SMART" id="SM00415">
    <property type="entry name" value="HSF"/>
    <property type="match status" value="1"/>
</dbReference>
<feature type="compositionally biased region" description="Basic and acidic residues" evidence="9">
    <location>
        <begin position="1394"/>
        <end position="1407"/>
    </location>
</feature>
<feature type="region of interest" description="Disordered" evidence="9">
    <location>
        <begin position="1370"/>
        <end position="1493"/>
    </location>
</feature>
<comment type="similarity">
    <text evidence="2 8">Belongs to the HSF family.</text>
</comment>
<dbReference type="Pfam" id="PF00907">
    <property type="entry name" value="T-box"/>
    <property type="match status" value="1"/>
</dbReference>
<keyword evidence="12" id="KW-1185">Reference proteome</keyword>
<dbReference type="Gene3D" id="2.60.40.820">
    <property type="entry name" value="Transcription factor, T-box"/>
    <property type="match status" value="1"/>
</dbReference>
<feature type="region of interest" description="Disordered" evidence="9">
    <location>
        <begin position="1664"/>
        <end position="1683"/>
    </location>
</feature>
<feature type="compositionally biased region" description="Basic residues" evidence="9">
    <location>
        <begin position="951"/>
        <end position="964"/>
    </location>
</feature>
<evidence type="ECO:0000256" key="1">
    <source>
        <dbReference type="ARBA" id="ARBA00004123"/>
    </source>
</evidence>
<dbReference type="Pfam" id="PF16059">
    <property type="entry name" value="MGA_dom"/>
    <property type="match status" value="1"/>
</dbReference>
<dbReference type="Gene3D" id="1.10.10.10">
    <property type="entry name" value="Winged helix-like DNA-binding domain superfamily/Winged helix DNA-binding domain"/>
    <property type="match status" value="1"/>
</dbReference>
<dbReference type="GO" id="GO:0045893">
    <property type="term" value="P:positive regulation of DNA-templated transcription"/>
    <property type="evidence" value="ECO:0007669"/>
    <property type="project" value="InterPro"/>
</dbReference>
<evidence type="ECO:0000256" key="6">
    <source>
        <dbReference type="ARBA" id="ARBA00023242"/>
    </source>
</evidence>
<evidence type="ECO:0000313" key="12">
    <source>
        <dbReference type="Proteomes" id="UP000298787"/>
    </source>
</evidence>
<dbReference type="Pfam" id="PF00447">
    <property type="entry name" value="HSF_DNA-bind"/>
    <property type="match status" value="1"/>
</dbReference>
<feature type="compositionally biased region" description="Low complexity" evidence="9">
    <location>
        <begin position="823"/>
        <end position="837"/>
    </location>
</feature>
<feature type="region of interest" description="Disordered" evidence="9">
    <location>
        <begin position="1706"/>
        <end position="1726"/>
    </location>
</feature>
<evidence type="ECO:0000313" key="11">
    <source>
        <dbReference type="EMBL" id="TKS87257.1"/>
    </source>
</evidence>
<evidence type="ECO:0000256" key="2">
    <source>
        <dbReference type="ARBA" id="ARBA00006403"/>
    </source>
</evidence>
<dbReference type="GO" id="GO:0000785">
    <property type="term" value="C:chromatin"/>
    <property type="evidence" value="ECO:0007669"/>
    <property type="project" value="TreeGrafter"/>
</dbReference>
<dbReference type="SUPFAM" id="SSF46785">
    <property type="entry name" value="Winged helix' DNA-binding domain"/>
    <property type="match status" value="1"/>
</dbReference>
<dbReference type="PROSITE" id="PS50252">
    <property type="entry name" value="TBOX_3"/>
    <property type="match status" value="1"/>
</dbReference>
<feature type="compositionally biased region" description="Pro residues" evidence="9">
    <location>
        <begin position="1293"/>
        <end position="1303"/>
    </location>
</feature>
<gene>
    <name evidence="11" type="ORF">D9C73_021381</name>
</gene>
<feature type="compositionally biased region" description="Polar residues" evidence="9">
    <location>
        <begin position="429"/>
        <end position="453"/>
    </location>
</feature>
<dbReference type="InterPro" id="IPR036960">
    <property type="entry name" value="T-box_sf"/>
</dbReference>
<dbReference type="EMBL" id="CM014095">
    <property type="protein sequence ID" value="TKS87257.1"/>
    <property type="molecule type" value="Genomic_DNA"/>
</dbReference>
<feature type="region of interest" description="Disordered" evidence="9">
    <location>
        <begin position="922"/>
        <end position="978"/>
    </location>
</feature>
<evidence type="ECO:0000256" key="3">
    <source>
        <dbReference type="ARBA" id="ARBA00023015"/>
    </source>
</evidence>
<dbReference type="GO" id="GO:0000981">
    <property type="term" value="F:DNA-binding transcription factor activity, RNA polymerase II-specific"/>
    <property type="evidence" value="ECO:0007669"/>
    <property type="project" value="TreeGrafter"/>
</dbReference>
<reference evidence="11 12" key="1">
    <citation type="submission" date="2019-01" db="EMBL/GenBank/DDBJ databases">
        <title>Genome Assembly of Collichthys lucidus.</title>
        <authorList>
            <person name="Cai M."/>
            <person name="Xiao S."/>
        </authorList>
    </citation>
    <scope>NUCLEOTIDE SEQUENCE [LARGE SCALE GENOMIC DNA]</scope>
    <source>
        <strain evidence="11">JT15FE1705JMU</strain>
        <tissue evidence="11">Muscle</tissue>
    </source>
</reference>
<dbReference type="SUPFAM" id="SSF49417">
    <property type="entry name" value="p53-like transcription factors"/>
    <property type="match status" value="1"/>
</dbReference>
<comment type="caution">
    <text evidence="7">Lacks conserved residue(s) required for the propagation of feature annotation.</text>
</comment>
<dbReference type="SMART" id="SM00425">
    <property type="entry name" value="TBOX"/>
    <property type="match status" value="1"/>
</dbReference>
<feature type="compositionally biased region" description="Polar residues" evidence="9">
    <location>
        <begin position="1442"/>
        <end position="1455"/>
    </location>
</feature>
<evidence type="ECO:0000256" key="8">
    <source>
        <dbReference type="RuleBase" id="RU004020"/>
    </source>
</evidence>
<feature type="region of interest" description="Disordered" evidence="9">
    <location>
        <begin position="655"/>
        <end position="680"/>
    </location>
</feature>
<feature type="compositionally biased region" description="Polar residues" evidence="9">
    <location>
        <begin position="1370"/>
        <end position="1380"/>
    </location>
</feature>
<dbReference type="PANTHER" id="PTHR11267:SF32">
    <property type="entry name" value="MAX GENE-ASSOCIATED PROTEIN"/>
    <property type="match status" value="1"/>
</dbReference>
<dbReference type="InterPro" id="IPR036390">
    <property type="entry name" value="WH_DNA-bd_sf"/>
</dbReference>
<feature type="region of interest" description="Disordered" evidence="9">
    <location>
        <begin position="552"/>
        <end position="585"/>
    </location>
</feature>
<feature type="region of interest" description="Disordered" evidence="9">
    <location>
        <begin position="823"/>
        <end position="862"/>
    </location>
</feature>
<name>A0A4U5VGA4_COLLU</name>
<evidence type="ECO:0000256" key="7">
    <source>
        <dbReference type="PROSITE-ProRule" id="PRU00201"/>
    </source>
</evidence>
<keyword evidence="3" id="KW-0805">Transcription regulation</keyword>
<sequence length="1739" mass="191166">MASEAAQYRSSEDGDDVGWDTACSFSPLDVYDLFMASTKKQKGMVFHQERETTPAGAPAGDHPPVLLVVPKPGKASEDGMEQSMCVTNEEAGILGKANMYPSKEAIRTSGGHAASSNPQSDNLSSDSICKGIRVTLDNNSMWNEFFRCRTEMILTKQGSRMFPYCRFRISGLQPSRKYSLIMDIQPLDNSRYRWTGKSWQVSGKSECHVKSQPFAHPESPSTGQHWMQNPVSFYKLKLTNNIADQEGNTILHPMHRYLPRLHVIQSDKATKDLKLNGPCVVTFTFPQTEFMAVTAYQNSRFAQLKVEYNPFAKGLKEDGSSSWGLKLKLNSGKDSLKAGGTTTSEKHPLKKSLKSLLANHKPRSFKAVDSKPSVSDDLQMKSTTNKDQSTTKVTEDGPCNSRPAQKLFSELIREAHVSLQRCNLDQLGINNSTSHRTEQTNTKTTAPMSNGQDVSKRESVRTRRGSSPAKKGDAAVTRRKVKEDKDCLNYFNCSNNLGADCFEVCNDAASQGSSVDSGCQSKPEEQSEVNVKQHKRPAPLPLPALALFLKQHSTKSKKARSKSDSPPLGIPPGNLSEPQTECRPLDHIGEPTGPSKDITGSGTGAHFSPDEIVFNVTGQDVETSYQLCGPSCPDDTTDPNGPRTDSVLDSVSFAENDGTEPAVPAGTPVLPKPDQPFCTSTATISATDTTSSLSPISSPPLDTVFPAPISPQAPTIAESCTLPSDSMNQSDSLLPDPECSSFGFEPLLPASSPEPLPPMPALLTLQLDSTTTKPSLKVVPPAEYPHPEGSGASVFKWHTVLPPLEPYIDTSFTPFQPAPQTLTLPSVTSPLLPSPTASHHEPQTFDTSTPHPDPVPSFQENEQSLPFPAELSPLALQLPLSPTFSSLDGDGLSPTASITDLVHFFSTDDDLGMEVDFSNTEAVAAPCPPPTTETNTPEVSQQVQPAPANKPCKHKKKSQPRKLAKKDPDQKTDDAGYTSMQPNLEEVEEQLFISFTSKEALKLHVVDAPEETDSPPQTTHDVHLQQISDTPVNDKSSEVGGISLLDSINPNNFPAKLWRLVNNPANKAIRWDRLGEVVVIDHHLFERQFLSPIMDNADAFKTTNFSSFVRQLNLYGFRRADPTAKNKHHPTGDSGTFHYFSNPNFKRDHPELIVNLKRLTVNNKVKLQAGLDVKSRPPRRRVSGETARSLEEKIIAFEKILLRDLKLMRHRQVIHPVLQEVGLKMYLLDSTLAIDLQYLGVRLPIPPAGVQVKPQTQDMPTPQGVCAAFVSRTGKTTDVTQIKGWREKFTPSEAPPAPAPPKPEAGSGSDPQKKNLSAFCSDMLDEYLENEGRLIDERAASFSQPVEEPLVYELPTRSSSYVRTLNSVLKKQTGSPTSDLISGFIPPSKRHKLSLKESRTSRRENAKQRGPKHKLRPEPAAALLCTPVLGPAGSDPVHEQHGLQNPDSLSSQQPTFKRRKRLKPKTSSQTLSPYRSTTTVISEDMAPLESDSELRTAAANEASKRDGGPVMTRTLLRQKDLEDGVVWEGRPRTNITEERAAIALTSLFTLQGFVRENPTAPIQLIRRRPPPCLNDFCRLGCVCSSLAHCARISHCGRPQCMLGCSCLKQKVVLLKNLDGSDSSPSHHANNKKRRRKRRMKMAYILKEAESVSQPAKRVRTLWKRDIENSDPEPTHVPKPASRSRPTLTWPDVVLWVLTFDSLAGEPGEPASLDRTQSPPAEPLPKPSKRLIILAECKWV</sequence>